<accession>A2S0C0</accession>
<name>A2S0C0_BURM9</name>
<feature type="compositionally biased region" description="Basic residues" evidence="1">
    <location>
        <begin position="64"/>
        <end position="81"/>
    </location>
</feature>
<dbReference type="KEGG" id="bml:BMA10229_1589"/>
<evidence type="ECO:0000256" key="1">
    <source>
        <dbReference type="SAM" id="MobiDB-lite"/>
    </source>
</evidence>
<proteinExistence type="predicted"/>
<dbReference type="SUPFAM" id="SSF54637">
    <property type="entry name" value="Thioesterase/thiol ester dehydrase-isomerase"/>
    <property type="match status" value="1"/>
</dbReference>
<dbReference type="AlphaFoldDB" id="A2S0C0"/>
<evidence type="ECO:0000313" key="3">
    <source>
        <dbReference type="EMBL" id="ABM98670.2"/>
    </source>
</evidence>
<protein>
    <recommendedName>
        <fullName evidence="2">MaoC-like domain-containing protein</fullName>
    </recommendedName>
</protein>
<feature type="region of interest" description="Disordered" evidence="1">
    <location>
        <begin position="53"/>
        <end position="87"/>
    </location>
</feature>
<dbReference type="Proteomes" id="UP000002283">
    <property type="component" value="Chromosome II"/>
</dbReference>
<sequence>MPPRSMLSARHSRIYQLRARTPQDAGTQTFSSSRIAAYARKCAAARRADGRRRLPDGYLPQACRARRRGDRRRARQARNRAGRPLGTPVRPSGRWAIACQLRCPHRAPPAGPRCNHERSAHHAPLAVFRDIGSRGRRFPISIFVRISFKTSVAFSYPIIHRSPMNSSCRVDETVSKIVTFDMNAVRRFAALAGGMNPLHHDEALAETARFGGRIVSGTHYSARMMGMVATFAPFLGERRAALGLEFEFGFRKALAAGDTVTMTWRSLRSSRARS</sequence>
<evidence type="ECO:0000313" key="4">
    <source>
        <dbReference type="Proteomes" id="UP000002283"/>
    </source>
</evidence>
<dbReference type="InterPro" id="IPR029069">
    <property type="entry name" value="HotDog_dom_sf"/>
</dbReference>
<dbReference type="HOGENOM" id="CLU_1014415_0_0_4"/>
<dbReference type="EMBL" id="CP000545">
    <property type="protein sequence ID" value="ABM98670.2"/>
    <property type="molecule type" value="Genomic_DNA"/>
</dbReference>
<gene>
    <name evidence="3" type="ordered locus">BMA10229_1589</name>
</gene>
<dbReference type="Gene3D" id="3.10.129.10">
    <property type="entry name" value="Hotdog Thioesterase"/>
    <property type="match status" value="1"/>
</dbReference>
<organism evidence="3 4">
    <name type="scientific">Burkholderia mallei (strain NCTC 10229)</name>
    <dbReference type="NCBI Taxonomy" id="412022"/>
    <lineage>
        <taxon>Bacteria</taxon>
        <taxon>Pseudomonadati</taxon>
        <taxon>Pseudomonadota</taxon>
        <taxon>Betaproteobacteria</taxon>
        <taxon>Burkholderiales</taxon>
        <taxon>Burkholderiaceae</taxon>
        <taxon>Burkholderia</taxon>
        <taxon>pseudomallei group</taxon>
    </lineage>
</organism>
<feature type="domain" description="MaoC-like" evidence="2">
    <location>
        <begin position="178"/>
        <end position="262"/>
    </location>
</feature>
<evidence type="ECO:0000259" key="2">
    <source>
        <dbReference type="Pfam" id="PF01575"/>
    </source>
</evidence>
<dbReference type="InterPro" id="IPR002539">
    <property type="entry name" value="MaoC-like_dom"/>
</dbReference>
<dbReference type="Pfam" id="PF01575">
    <property type="entry name" value="MaoC_dehydratas"/>
    <property type="match status" value="1"/>
</dbReference>
<reference evidence="3 4" key="1">
    <citation type="submission" date="2007-01" db="EMBL/GenBank/DDBJ databases">
        <authorList>
            <person name="DeShazer D."/>
            <person name="Woods D.E."/>
            <person name="Nierman W.C."/>
        </authorList>
    </citation>
    <scope>NUCLEOTIDE SEQUENCE [LARGE SCALE GENOMIC DNA]</scope>
    <source>
        <strain evidence="3 4">NCTC 10229</strain>
    </source>
</reference>
<dbReference type="CDD" id="cd03441">
    <property type="entry name" value="R_hydratase_like"/>
    <property type="match status" value="1"/>
</dbReference>